<dbReference type="WBParaSite" id="ACRNAN_scaffold3081.g29493.t1">
    <property type="protein sequence ID" value="ACRNAN_scaffold3081.g29493.t1"/>
    <property type="gene ID" value="ACRNAN_scaffold3081.g29493"/>
</dbReference>
<protein>
    <recommendedName>
        <fullName evidence="1 5">1-alkyl-2-acetylglycerophosphocholine esterase</fullName>
        <ecNumber evidence="1 5">3.1.1.47</ecNumber>
    </recommendedName>
</protein>
<keyword evidence="3 5" id="KW-0442">Lipid degradation</keyword>
<evidence type="ECO:0000256" key="6">
    <source>
        <dbReference type="PIRSR" id="PIRSR018169-1"/>
    </source>
</evidence>
<feature type="active site" description="Nucleophile" evidence="6">
    <location>
        <position position="337"/>
    </location>
</feature>
<dbReference type="EC" id="3.1.1.47" evidence="1 5"/>
<accession>A0A914DLS6</accession>
<dbReference type="Gene3D" id="3.40.50.1820">
    <property type="entry name" value="alpha/beta hydrolase"/>
    <property type="match status" value="1"/>
</dbReference>
<comment type="catalytic activity">
    <reaction evidence="5">
        <text>a 1-O-alkyl-2-acetyl-sn-glycero-3-phosphocholine + H2O = a 1-O-alkyl-sn-glycero-3-phosphocholine + acetate + H(+)</text>
        <dbReference type="Rhea" id="RHEA:17777"/>
        <dbReference type="ChEBI" id="CHEBI:15377"/>
        <dbReference type="ChEBI" id="CHEBI:15378"/>
        <dbReference type="ChEBI" id="CHEBI:30089"/>
        <dbReference type="ChEBI" id="CHEBI:30909"/>
        <dbReference type="ChEBI" id="CHEBI:36707"/>
        <dbReference type="EC" id="3.1.1.47"/>
    </reaction>
</comment>
<dbReference type="GO" id="GO:0003847">
    <property type="term" value="F:1-alkyl-2-acetylglycerophosphocholine esterase activity"/>
    <property type="evidence" value="ECO:0007669"/>
    <property type="project" value="UniProtKB-UniRule"/>
</dbReference>
<evidence type="ECO:0000256" key="3">
    <source>
        <dbReference type="ARBA" id="ARBA00022963"/>
    </source>
</evidence>
<dbReference type="GO" id="GO:0016042">
    <property type="term" value="P:lipid catabolic process"/>
    <property type="evidence" value="ECO:0007669"/>
    <property type="project" value="UniProtKB-KW"/>
</dbReference>
<name>A0A914DLS6_9BILA</name>
<dbReference type="PANTHER" id="PTHR10272">
    <property type="entry name" value="PLATELET-ACTIVATING FACTOR ACETYLHYDROLASE"/>
    <property type="match status" value="1"/>
</dbReference>
<dbReference type="Proteomes" id="UP000887540">
    <property type="component" value="Unplaced"/>
</dbReference>
<dbReference type="InterPro" id="IPR029058">
    <property type="entry name" value="AB_hydrolase_fold"/>
</dbReference>
<keyword evidence="2 5" id="KW-0378">Hydrolase</keyword>
<dbReference type="PANTHER" id="PTHR10272:SF0">
    <property type="entry name" value="PLATELET-ACTIVATING FACTOR ACETYLHYDROLASE"/>
    <property type="match status" value="1"/>
</dbReference>
<evidence type="ECO:0000313" key="7">
    <source>
        <dbReference type="Proteomes" id="UP000887540"/>
    </source>
</evidence>
<proteinExistence type="predicted"/>
<evidence type="ECO:0000256" key="1">
    <source>
        <dbReference type="ARBA" id="ARBA00013201"/>
    </source>
</evidence>
<evidence type="ECO:0000256" key="4">
    <source>
        <dbReference type="ARBA" id="ARBA00023098"/>
    </source>
</evidence>
<evidence type="ECO:0000256" key="2">
    <source>
        <dbReference type="ARBA" id="ARBA00022801"/>
    </source>
</evidence>
<evidence type="ECO:0000256" key="5">
    <source>
        <dbReference type="PIRNR" id="PIRNR018169"/>
    </source>
</evidence>
<reference evidence="8" key="1">
    <citation type="submission" date="2022-11" db="UniProtKB">
        <authorList>
            <consortium name="WormBaseParasite"/>
        </authorList>
    </citation>
    <scope>IDENTIFICATION</scope>
</reference>
<sequence length="504" mass="56610">MKSTIGKNQYMFPFFRSASYYFKTDFKTALLIGSNMGLRSSKTKGANSTTKSAPLLPILGCGSYDVGCADLMVSGETENDSLLVRIFYPTALKVDIESSERIKHGEYPVWLPRYEYIDGLAEYRNLSPRRIRFFVDWVIGERRIPACWHAPLISSRKVDNLNNSKSEDSLKNGHAEKNVLNSSNSEHSFLSSDIPEKFPVIVFSHGLSGNRLFYSSVCASFASYGFVVAAVEHRDRSASWTFSCEYNAETGQLIEKPITMLQLGDGEREFKIRNQQLHKRVGECVRALNLLEELNLGLCGPVDKNPKGSKIVLGQNFDWKMFKDRLDISNAAVAGHSFGGSTAIAAAAFSTDFKAAVVLDGWLYPIERDLYSRTTSPMLLVNAGKWQWPENIKRMSKLDKTSSEKLIYTFKDVVHQSFSDFTFLMPGYVGRKFNVQGDMEPTYCGEAILEFSVAFLRRIFSGNTALDATRKVMERYANYVVEGTNMDLDEDESPPKSPEISAKV</sequence>
<dbReference type="PIRSF" id="PIRSF018169">
    <property type="entry name" value="PAF_acetylhydrolase"/>
    <property type="match status" value="1"/>
</dbReference>
<dbReference type="Pfam" id="PF03403">
    <property type="entry name" value="PAF-AH_p_II"/>
    <property type="match status" value="2"/>
</dbReference>
<organism evidence="7 8">
    <name type="scientific">Acrobeloides nanus</name>
    <dbReference type="NCBI Taxonomy" id="290746"/>
    <lineage>
        <taxon>Eukaryota</taxon>
        <taxon>Metazoa</taxon>
        <taxon>Ecdysozoa</taxon>
        <taxon>Nematoda</taxon>
        <taxon>Chromadorea</taxon>
        <taxon>Rhabditida</taxon>
        <taxon>Tylenchina</taxon>
        <taxon>Cephalobomorpha</taxon>
        <taxon>Cephaloboidea</taxon>
        <taxon>Cephalobidae</taxon>
        <taxon>Acrobeloides</taxon>
    </lineage>
</organism>
<dbReference type="AlphaFoldDB" id="A0A914DLS6"/>
<feature type="active site" description="Charge relay system" evidence="6">
    <location>
        <position position="415"/>
    </location>
</feature>
<dbReference type="InterPro" id="IPR016715">
    <property type="entry name" value="PAF_acetylhydro_eukaryote"/>
</dbReference>
<evidence type="ECO:0000313" key="8">
    <source>
        <dbReference type="WBParaSite" id="ACRNAN_scaffold3081.g29493.t1"/>
    </source>
</evidence>
<feature type="active site" description="Charge relay system" evidence="6">
    <location>
        <position position="360"/>
    </location>
</feature>
<dbReference type="SUPFAM" id="SSF53474">
    <property type="entry name" value="alpha/beta-Hydrolases"/>
    <property type="match status" value="1"/>
</dbReference>
<keyword evidence="7" id="KW-1185">Reference proteome</keyword>
<keyword evidence="4 5" id="KW-0443">Lipid metabolism</keyword>